<comment type="similarity">
    <text evidence="1">In the C-terminal section; belongs to the class-I pyridoxal-phosphate-dependent aminotransferase family.</text>
</comment>
<proteinExistence type="inferred from homology"/>
<protein>
    <submittedName>
        <fullName evidence="7">Aminotransferase class I/II-fold pyridoxal phosphate-dependent enzyme</fullName>
    </submittedName>
</protein>
<dbReference type="Gene3D" id="3.40.640.10">
    <property type="entry name" value="Type I PLP-dependent aspartate aminotransferase-like (Major domain)"/>
    <property type="match status" value="1"/>
</dbReference>
<dbReference type="CDD" id="cd00609">
    <property type="entry name" value="AAT_like"/>
    <property type="match status" value="1"/>
</dbReference>
<keyword evidence="5" id="KW-0804">Transcription</keyword>
<dbReference type="Proteomes" id="UP000431684">
    <property type="component" value="Unassembled WGS sequence"/>
</dbReference>
<accession>A0A6I3XHL1</accession>
<dbReference type="CDD" id="cd07377">
    <property type="entry name" value="WHTH_GntR"/>
    <property type="match status" value="1"/>
</dbReference>
<gene>
    <name evidence="7" type="ORF">GJV26_11805</name>
</gene>
<evidence type="ECO:0000313" key="8">
    <source>
        <dbReference type="Proteomes" id="UP000431684"/>
    </source>
</evidence>
<evidence type="ECO:0000313" key="7">
    <source>
        <dbReference type="EMBL" id="MUI13141.1"/>
    </source>
</evidence>
<dbReference type="Pfam" id="PF00392">
    <property type="entry name" value="GntR"/>
    <property type="match status" value="1"/>
</dbReference>
<dbReference type="InterPro" id="IPR051446">
    <property type="entry name" value="HTH_trans_reg/aminotransferase"/>
</dbReference>
<dbReference type="InterPro" id="IPR036388">
    <property type="entry name" value="WH-like_DNA-bd_sf"/>
</dbReference>
<dbReference type="GO" id="GO:0008483">
    <property type="term" value="F:transaminase activity"/>
    <property type="evidence" value="ECO:0007669"/>
    <property type="project" value="UniProtKB-KW"/>
</dbReference>
<keyword evidence="8" id="KW-1185">Reference proteome</keyword>
<sequence length="526" mass="56664">MDYALLLSTFERDHGHHSWPRQRLLHECLRQAIRAGTLAAGTRLVATRALAAELGIARNSVLYAYEQLAGEGLVVPDRRGTVVARVGPELVPEPGPEGAPARRGRPPAALAGLSRRAVNLRPVSNGASDSRAFVPGVPDLDAFPLALWRRLLDRAWRGLDAAQLNYGDPAGEWTLRLAIADYLRASRGVVCEAEQVFVTDGSQSTLDLCARACADEGDTVWHENPGYGGALAAFRHAGLAVQGIPVDGEGMAPAAQDWQAHRPKLLYTTPSHQYPVGSVLSLARRLALIEGARRTGALIIEDDYDSEFRHDGPPLPAMQGLVTDAPVLYCGTFSKTMFPGLRIGYLVAPPDLAPQFALLRAQSAAAGRTAEQLALAAFVTDGHFLLHLRRMRRLYRQRRDALVAALERHLGRIATVHGASAGMHLSLRLPDWLPDDAIRARAREEGIIVNALSTHAVQPATPSGAYRNGTRNAPWNGLMLGYAQVPAEAMEGLVKRLAAVIHLAAYEAGQRGGERKKCAGKPALVG</sequence>
<evidence type="ECO:0000256" key="4">
    <source>
        <dbReference type="ARBA" id="ARBA00023125"/>
    </source>
</evidence>
<dbReference type="Pfam" id="PF00155">
    <property type="entry name" value="Aminotran_1_2"/>
    <property type="match status" value="1"/>
</dbReference>
<name>A0A6I3XHL1_9BURK</name>
<dbReference type="RefSeq" id="WP_155708978.1">
    <property type="nucleotide sequence ID" value="NZ_BMWU01000035.1"/>
</dbReference>
<keyword evidence="3" id="KW-0805">Transcription regulation</keyword>
<evidence type="ECO:0000256" key="3">
    <source>
        <dbReference type="ARBA" id="ARBA00023015"/>
    </source>
</evidence>
<dbReference type="GO" id="GO:0003677">
    <property type="term" value="F:DNA binding"/>
    <property type="evidence" value="ECO:0007669"/>
    <property type="project" value="UniProtKB-KW"/>
</dbReference>
<dbReference type="EMBL" id="WNWM01000002">
    <property type="protein sequence ID" value="MUI13141.1"/>
    <property type="molecule type" value="Genomic_DNA"/>
</dbReference>
<dbReference type="OrthoDB" id="9804020at2"/>
<evidence type="ECO:0000256" key="2">
    <source>
        <dbReference type="ARBA" id="ARBA00022898"/>
    </source>
</evidence>
<dbReference type="PROSITE" id="PS50949">
    <property type="entry name" value="HTH_GNTR"/>
    <property type="match status" value="1"/>
</dbReference>
<dbReference type="InterPro" id="IPR015421">
    <property type="entry name" value="PyrdxlP-dep_Trfase_major"/>
</dbReference>
<dbReference type="SMART" id="SM00345">
    <property type="entry name" value="HTH_GNTR"/>
    <property type="match status" value="1"/>
</dbReference>
<dbReference type="InterPro" id="IPR015424">
    <property type="entry name" value="PyrdxlP-dep_Trfase"/>
</dbReference>
<dbReference type="SUPFAM" id="SSF53383">
    <property type="entry name" value="PLP-dependent transferases"/>
    <property type="match status" value="1"/>
</dbReference>
<dbReference type="InterPro" id="IPR036390">
    <property type="entry name" value="WH_DNA-bd_sf"/>
</dbReference>
<feature type="domain" description="HTH gntR-type" evidence="6">
    <location>
        <begin position="19"/>
        <end position="86"/>
    </location>
</feature>
<dbReference type="AlphaFoldDB" id="A0A6I3XHL1"/>
<keyword evidence="7" id="KW-0032">Aminotransferase</keyword>
<evidence type="ECO:0000256" key="1">
    <source>
        <dbReference type="ARBA" id="ARBA00005384"/>
    </source>
</evidence>
<dbReference type="Gene3D" id="1.10.10.10">
    <property type="entry name" value="Winged helix-like DNA-binding domain superfamily/Winged helix DNA-binding domain"/>
    <property type="match status" value="1"/>
</dbReference>
<dbReference type="PANTHER" id="PTHR46577:SF1">
    <property type="entry name" value="HTH-TYPE TRANSCRIPTIONAL REGULATORY PROTEIN GABR"/>
    <property type="match status" value="1"/>
</dbReference>
<evidence type="ECO:0000256" key="5">
    <source>
        <dbReference type="ARBA" id="ARBA00023163"/>
    </source>
</evidence>
<organism evidence="7 8">
    <name type="scientific">Pseudoduganella dura</name>
    <dbReference type="NCBI Taxonomy" id="321982"/>
    <lineage>
        <taxon>Bacteria</taxon>
        <taxon>Pseudomonadati</taxon>
        <taxon>Pseudomonadota</taxon>
        <taxon>Betaproteobacteria</taxon>
        <taxon>Burkholderiales</taxon>
        <taxon>Oxalobacteraceae</taxon>
        <taxon>Telluria group</taxon>
        <taxon>Pseudoduganella</taxon>
    </lineage>
</organism>
<comment type="caution">
    <text evidence="7">The sequence shown here is derived from an EMBL/GenBank/DDBJ whole genome shotgun (WGS) entry which is preliminary data.</text>
</comment>
<dbReference type="GO" id="GO:0030170">
    <property type="term" value="F:pyridoxal phosphate binding"/>
    <property type="evidence" value="ECO:0007669"/>
    <property type="project" value="InterPro"/>
</dbReference>
<keyword evidence="4" id="KW-0238">DNA-binding</keyword>
<dbReference type="InterPro" id="IPR004839">
    <property type="entry name" value="Aminotransferase_I/II_large"/>
</dbReference>
<dbReference type="SUPFAM" id="SSF46785">
    <property type="entry name" value="Winged helix' DNA-binding domain"/>
    <property type="match status" value="1"/>
</dbReference>
<keyword evidence="7" id="KW-0808">Transferase</keyword>
<evidence type="ECO:0000259" key="6">
    <source>
        <dbReference type="PROSITE" id="PS50949"/>
    </source>
</evidence>
<dbReference type="GO" id="GO:0003700">
    <property type="term" value="F:DNA-binding transcription factor activity"/>
    <property type="evidence" value="ECO:0007669"/>
    <property type="project" value="InterPro"/>
</dbReference>
<dbReference type="InterPro" id="IPR000524">
    <property type="entry name" value="Tscrpt_reg_HTH_GntR"/>
</dbReference>
<reference evidence="7 8" key="1">
    <citation type="submission" date="2019-11" db="EMBL/GenBank/DDBJ databases">
        <title>Draft Genome Sequences of Six Type Strains of the Genus Massilia.</title>
        <authorList>
            <person name="Miess H."/>
            <person name="Frediansyah A."/>
            <person name="Goeker M."/>
            <person name="Gross H."/>
        </authorList>
    </citation>
    <scope>NUCLEOTIDE SEQUENCE [LARGE SCALE GENOMIC DNA]</scope>
    <source>
        <strain evidence="7 8">DSM 17513</strain>
    </source>
</reference>
<keyword evidence="2" id="KW-0663">Pyridoxal phosphate</keyword>
<dbReference type="PANTHER" id="PTHR46577">
    <property type="entry name" value="HTH-TYPE TRANSCRIPTIONAL REGULATORY PROTEIN GABR"/>
    <property type="match status" value="1"/>
</dbReference>